<feature type="transmembrane region" description="Helical" evidence="3">
    <location>
        <begin position="116"/>
        <end position="135"/>
    </location>
</feature>
<evidence type="ECO:0000256" key="3">
    <source>
        <dbReference type="SAM" id="Phobius"/>
    </source>
</evidence>
<evidence type="ECO:0000256" key="1">
    <source>
        <dbReference type="SAM" id="Coils"/>
    </source>
</evidence>
<accession>A0ABU5EFJ9</accession>
<proteinExistence type="predicted"/>
<protein>
    <submittedName>
        <fullName evidence="4">Uncharacterized protein</fullName>
    </submittedName>
</protein>
<keyword evidence="3" id="KW-0472">Membrane</keyword>
<sequence>MATNYTADSRSAEARTYTRQSHESAVSAVSWGAIIAGGVVAAALGLILISLGTGLGLVAVSPWRNEGVEGSTLGIGAIVWSIIIEIVAFGVGGYVAGRLRTKWADIHGDEVYFRDTAHGFVTWALGTLIGVALVASAAGQIARGVAETGASALGGAGSAAVMAAGGVAGSQMGNQGARGGQGSNPVDYFVDMMLRGQPAGAGGQPAAGQTNGQPGQPAGAPPQDLNNPGTRAELRRIVMMSFANGEISQPDKTYLAQVVAARTGMSQQDAEKRVDDVIGQAKAAMDKAEQKAREAADTARKAGAALAFWSFLAMLIGAFAASFAATWGGKARDR</sequence>
<organism evidence="4 5">
    <name type="scientific">Dongia soli</name>
    <dbReference type="NCBI Taxonomy" id="600628"/>
    <lineage>
        <taxon>Bacteria</taxon>
        <taxon>Pseudomonadati</taxon>
        <taxon>Pseudomonadota</taxon>
        <taxon>Alphaproteobacteria</taxon>
        <taxon>Rhodospirillales</taxon>
        <taxon>Dongiaceae</taxon>
        <taxon>Dongia</taxon>
    </lineage>
</organism>
<keyword evidence="5" id="KW-1185">Reference proteome</keyword>
<feature type="coiled-coil region" evidence="1">
    <location>
        <begin position="278"/>
        <end position="305"/>
    </location>
</feature>
<keyword evidence="1" id="KW-0175">Coiled coil</keyword>
<dbReference type="RefSeq" id="WP_320509953.1">
    <property type="nucleotide sequence ID" value="NZ_JAXCLW010000006.1"/>
</dbReference>
<dbReference type="EMBL" id="JAXCLW010000006">
    <property type="protein sequence ID" value="MDY0884880.1"/>
    <property type="molecule type" value="Genomic_DNA"/>
</dbReference>
<keyword evidence="3" id="KW-0812">Transmembrane</keyword>
<evidence type="ECO:0000313" key="5">
    <source>
        <dbReference type="Proteomes" id="UP001279642"/>
    </source>
</evidence>
<feature type="compositionally biased region" description="Low complexity" evidence="2">
    <location>
        <begin position="206"/>
        <end position="223"/>
    </location>
</feature>
<evidence type="ECO:0000256" key="2">
    <source>
        <dbReference type="SAM" id="MobiDB-lite"/>
    </source>
</evidence>
<feature type="transmembrane region" description="Helical" evidence="3">
    <location>
        <begin position="306"/>
        <end position="327"/>
    </location>
</feature>
<evidence type="ECO:0000313" key="4">
    <source>
        <dbReference type="EMBL" id="MDY0884880.1"/>
    </source>
</evidence>
<gene>
    <name evidence="4" type="ORF">SMD27_18695</name>
</gene>
<feature type="transmembrane region" description="Helical" evidence="3">
    <location>
        <begin position="31"/>
        <end position="60"/>
    </location>
</feature>
<keyword evidence="3" id="KW-1133">Transmembrane helix</keyword>
<feature type="region of interest" description="Disordered" evidence="2">
    <location>
        <begin position="199"/>
        <end position="229"/>
    </location>
</feature>
<dbReference type="Proteomes" id="UP001279642">
    <property type="component" value="Unassembled WGS sequence"/>
</dbReference>
<reference evidence="4 5" key="1">
    <citation type="journal article" date="2016" name="Antonie Van Leeuwenhoek">
        <title>Dongia soli sp. nov., isolated from soil from Dokdo, Korea.</title>
        <authorList>
            <person name="Kim D.U."/>
            <person name="Lee H."/>
            <person name="Kim H."/>
            <person name="Kim S.G."/>
            <person name="Ka J.O."/>
        </authorList>
    </citation>
    <scope>NUCLEOTIDE SEQUENCE [LARGE SCALE GENOMIC DNA]</scope>
    <source>
        <strain evidence="4 5">D78</strain>
    </source>
</reference>
<feature type="transmembrane region" description="Helical" evidence="3">
    <location>
        <begin position="72"/>
        <end position="96"/>
    </location>
</feature>
<name>A0ABU5EFJ9_9PROT</name>
<comment type="caution">
    <text evidence="4">The sequence shown here is derived from an EMBL/GenBank/DDBJ whole genome shotgun (WGS) entry which is preliminary data.</text>
</comment>